<organism evidence="2 3">
    <name type="scientific">Chitinophaga barathri</name>
    <dbReference type="NCBI Taxonomy" id="1647451"/>
    <lineage>
        <taxon>Bacteria</taxon>
        <taxon>Pseudomonadati</taxon>
        <taxon>Bacteroidota</taxon>
        <taxon>Chitinophagia</taxon>
        <taxon>Chitinophagales</taxon>
        <taxon>Chitinophagaceae</taxon>
        <taxon>Chitinophaga</taxon>
    </lineage>
</organism>
<accession>A0A3N4MBA3</accession>
<evidence type="ECO:0000313" key="3">
    <source>
        <dbReference type="Proteomes" id="UP000279089"/>
    </source>
</evidence>
<feature type="compositionally biased region" description="Basic and acidic residues" evidence="1">
    <location>
        <begin position="1"/>
        <end position="17"/>
    </location>
</feature>
<dbReference type="RefSeq" id="WP_120518757.1">
    <property type="nucleotide sequence ID" value="NZ_QXZY01000014.1"/>
</dbReference>
<feature type="compositionally biased region" description="Basic and acidic residues" evidence="1">
    <location>
        <begin position="65"/>
        <end position="77"/>
    </location>
</feature>
<comment type="caution">
    <text evidence="2">The sequence shown here is derived from an EMBL/GenBank/DDBJ whole genome shotgun (WGS) entry which is preliminary data.</text>
</comment>
<evidence type="ECO:0000256" key="1">
    <source>
        <dbReference type="SAM" id="MobiDB-lite"/>
    </source>
</evidence>
<reference evidence="3" key="1">
    <citation type="submission" date="2018-11" db="EMBL/GenBank/DDBJ databases">
        <title>Chitinophaga lutea sp.nov., isolate from arsenic contaminated soil.</title>
        <authorList>
            <person name="Zong Y."/>
        </authorList>
    </citation>
    <scope>NUCLEOTIDE SEQUENCE [LARGE SCALE GENOMIC DNA]</scope>
    <source>
        <strain evidence="3">YLT18</strain>
    </source>
</reference>
<dbReference type="AlphaFoldDB" id="A0A3N4MBA3"/>
<evidence type="ECO:0000313" key="2">
    <source>
        <dbReference type="EMBL" id="RPD38697.1"/>
    </source>
</evidence>
<sequence length="77" mass="8687">MTDKEKLEKKAEEEAKKQGASIQPDPETLGPDPQEKMEGPVSSIVKNIAEAGDEEEMDEEDIDEAKDIEKREEKDKK</sequence>
<name>A0A3N4MBA3_9BACT</name>
<proteinExistence type="predicted"/>
<dbReference type="Proteomes" id="UP000279089">
    <property type="component" value="Unassembled WGS sequence"/>
</dbReference>
<protein>
    <submittedName>
        <fullName evidence="2">Uncharacterized protein</fullName>
    </submittedName>
</protein>
<feature type="region of interest" description="Disordered" evidence="1">
    <location>
        <begin position="1"/>
        <end position="77"/>
    </location>
</feature>
<dbReference type="EMBL" id="RMBX01000014">
    <property type="protein sequence ID" value="RPD38697.1"/>
    <property type="molecule type" value="Genomic_DNA"/>
</dbReference>
<gene>
    <name evidence="2" type="ORF">EG028_23605</name>
</gene>
<keyword evidence="3" id="KW-1185">Reference proteome</keyword>
<feature type="compositionally biased region" description="Acidic residues" evidence="1">
    <location>
        <begin position="51"/>
        <end position="64"/>
    </location>
</feature>